<keyword evidence="4" id="KW-1015">Disulfide bond</keyword>
<dbReference type="SUPFAM" id="SSF53474">
    <property type="entry name" value="alpha/beta-Hydrolases"/>
    <property type="match status" value="1"/>
</dbReference>
<dbReference type="AlphaFoldDB" id="A0A1S3HD03"/>
<dbReference type="GeneID" id="106154198"/>
<evidence type="ECO:0000313" key="11">
    <source>
        <dbReference type="RefSeq" id="XP_013383927.2"/>
    </source>
</evidence>
<dbReference type="GO" id="GO:0003990">
    <property type="term" value="F:acetylcholinesterase activity"/>
    <property type="evidence" value="ECO:0007669"/>
    <property type="project" value="TreeGrafter"/>
</dbReference>
<dbReference type="InParanoid" id="A0A1S3HD03"/>
<keyword evidence="2" id="KW-0719">Serine esterase</keyword>
<evidence type="ECO:0000256" key="3">
    <source>
        <dbReference type="ARBA" id="ARBA00022801"/>
    </source>
</evidence>
<feature type="active site" description="Charge relay system" evidence="5">
    <location>
        <position position="438"/>
    </location>
</feature>
<feature type="active site" description="Charge relay system" evidence="5">
    <location>
        <position position="551"/>
    </location>
</feature>
<keyword evidence="8" id="KW-1133">Transmembrane helix</keyword>
<evidence type="ECO:0000313" key="10">
    <source>
        <dbReference type="Proteomes" id="UP000085678"/>
    </source>
</evidence>
<keyword evidence="8" id="KW-0812">Transmembrane</keyword>
<evidence type="ECO:0000256" key="1">
    <source>
        <dbReference type="ARBA" id="ARBA00005964"/>
    </source>
</evidence>
<dbReference type="InterPro" id="IPR019826">
    <property type="entry name" value="Carboxylesterase_B_AS"/>
</dbReference>
<evidence type="ECO:0000259" key="9">
    <source>
        <dbReference type="Pfam" id="PF00135"/>
    </source>
</evidence>
<evidence type="ECO:0000256" key="5">
    <source>
        <dbReference type="PIRSR" id="PIRSR600997-1"/>
    </source>
</evidence>
<dbReference type="Gene3D" id="3.40.50.1820">
    <property type="entry name" value="alpha/beta hydrolase"/>
    <property type="match status" value="1"/>
</dbReference>
<dbReference type="PANTHER" id="PTHR43918">
    <property type="entry name" value="ACETYLCHOLINESTERASE"/>
    <property type="match status" value="1"/>
</dbReference>
<dbReference type="Proteomes" id="UP000085678">
    <property type="component" value="Unplaced"/>
</dbReference>
<dbReference type="PANTHER" id="PTHR43918:SF4">
    <property type="entry name" value="CARBOXYLIC ESTER HYDROLASE"/>
    <property type="match status" value="1"/>
</dbReference>
<dbReference type="OrthoDB" id="9000293at2759"/>
<feature type="region of interest" description="Disordered" evidence="7">
    <location>
        <begin position="27"/>
        <end position="51"/>
    </location>
</feature>
<dbReference type="Pfam" id="PF00135">
    <property type="entry name" value="COesterase"/>
    <property type="match status" value="1"/>
</dbReference>
<feature type="domain" description="Carboxylesterase type B" evidence="9">
    <location>
        <begin position="122"/>
        <end position="634"/>
    </location>
</feature>
<organism evidence="10 11">
    <name type="scientific">Lingula anatina</name>
    <name type="common">Brachiopod</name>
    <name type="synonym">Lingula unguis</name>
    <dbReference type="NCBI Taxonomy" id="7574"/>
    <lineage>
        <taxon>Eukaryota</taxon>
        <taxon>Metazoa</taxon>
        <taxon>Spiralia</taxon>
        <taxon>Lophotrochozoa</taxon>
        <taxon>Brachiopoda</taxon>
        <taxon>Linguliformea</taxon>
        <taxon>Lingulata</taxon>
        <taxon>Lingulida</taxon>
        <taxon>Linguloidea</taxon>
        <taxon>Lingulidae</taxon>
        <taxon>Lingula</taxon>
    </lineage>
</organism>
<evidence type="ECO:0000256" key="8">
    <source>
        <dbReference type="SAM" id="Phobius"/>
    </source>
</evidence>
<proteinExistence type="inferred from homology"/>
<sequence>MSTANGSSDRLVNAELCMKYEMEPQGLSNPAFSDEKDSQINSRYREMSSTKDDKASRKRSTWCWCLVFLLLFFILGALVALLAVFTVANGKSLGFEQPPSAIPESTTVPGLPTTGPELAAVPLVQTNNGAVRGKVIQTPEGRYVQRYLGIPFAKPPVGQLRFADPMPADAWQTEYEAFEYGNSCIQFLDETYGDFKGSNMWNAQNTLSEDCLYMNIWVPHPRPKDATVMVWIYGGGFYGGSSALSVYDGQVLAGHTNVIVVSFNYRTGSLGFLSTGDGRIKGNFGLKDQVLALEWINQNIKAFGGNPEDVTLFGESAGAASIGFHLLYPKSSNYFKRGILQSGSPTAFWALMSAEQAKKRSQDFFNSLKCPNDAKILDCLRAKPTNDILNNEWVDARFLVFPWAPVVDGEVVPLHPDRMLELGLFQRKDILAGVNKDEGTFWILYGVDTYTRQDPSAQTAEQLKAAINVTQWNLPADNKTSLFSYYTADNPKNSTIKYRDALDDIVGDRSFICPTKTFSGTYTSIGLKTYFYQLTHRASNEVWPDWMGVIHGADCQWVFGMPYFPSENFTSSEQNFSDKIMRYWTNFAKTGNPNAAGLPRWPLEDSLTRQYLELRSPDNFVIGSSLRQAECAYWRDEIKDY</sequence>
<evidence type="ECO:0000256" key="7">
    <source>
        <dbReference type="SAM" id="MobiDB-lite"/>
    </source>
</evidence>
<dbReference type="GO" id="GO:0005615">
    <property type="term" value="C:extracellular space"/>
    <property type="evidence" value="ECO:0007669"/>
    <property type="project" value="TreeGrafter"/>
</dbReference>
<evidence type="ECO:0000256" key="6">
    <source>
        <dbReference type="RuleBase" id="RU361235"/>
    </source>
</evidence>
<dbReference type="RefSeq" id="XP_013383927.2">
    <property type="nucleotide sequence ID" value="XM_013528473.2"/>
</dbReference>
<accession>A0A1S3HD03</accession>
<reference evidence="11" key="1">
    <citation type="submission" date="2025-08" db="UniProtKB">
        <authorList>
            <consortium name="RefSeq"/>
        </authorList>
    </citation>
    <scope>IDENTIFICATION</scope>
    <source>
        <tissue evidence="11">Gonads</tissue>
    </source>
</reference>
<comment type="similarity">
    <text evidence="1 6">Belongs to the type-B carboxylesterase/lipase family.</text>
</comment>
<evidence type="ECO:0000256" key="2">
    <source>
        <dbReference type="ARBA" id="ARBA00022487"/>
    </source>
</evidence>
<protein>
    <recommendedName>
        <fullName evidence="6">Carboxylic ester hydrolase</fullName>
        <ecNumber evidence="6">3.1.1.-</ecNumber>
    </recommendedName>
</protein>
<keyword evidence="3 6" id="KW-0378">Hydrolase</keyword>
<gene>
    <name evidence="11" type="primary">LOC106154198</name>
</gene>
<dbReference type="GO" id="GO:0019695">
    <property type="term" value="P:choline metabolic process"/>
    <property type="evidence" value="ECO:0007669"/>
    <property type="project" value="TreeGrafter"/>
</dbReference>
<feature type="compositionally biased region" description="Basic and acidic residues" evidence="7">
    <location>
        <begin position="33"/>
        <end position="51"/>
    </location>
</feature>
<dbReference type="ESTHER" id="linun-a0a1s3hd03">
    <property type="family name" value="ACHE"/>
</dbReference>
<dbReference type="InterPro" id="IPR000997">
    <property type="entry name" value="Cholinesterase"/>
</dbReference>
<dbReference type="InterPro" id="IPR029058">
    <property type="entry name" value="AB_hydrolase_fold"/>
</dbReference>
<keyword evidence="10" id="KW-1185">Reference proteome</keyword>
<dbReference type="InterPro" id="IPR050654">
    <property type="entry name" value="AChE-related_enzymes"/>
</dbReference>
<dbReference type="EC" id="3.1.1.-" evidence="6"/>
<feature type="transmembrane region" description="Helical" evidence="8">
    <location>
        <begin position="61"/>
        <end position="88"/>
    </location>
</feature>
<dbReference type="PROSITE" id="PS00122">
    <property type="entry name" value="CARBOXYLESTERASE_B_1"/>
    <property type="match status" value="1"/>
</dbReference>
<dbReference type="InterPro" id="IPR002018">
    <property type="entry name" value="CarbesteraseB"/>
</dbReference>
<dbReference type="PRINTS" id="PR00878">
    <property type="entry name" value="CHOLNESTRASE"/>
</dbReference>
<dbReference type="FunFam" id="3.40.50.1820:FF:000029">
    <property type="entry name" value="Acetylcholinesterase"/>
    <property type="match status" value="1"/>
</dbReference>
<name>A0A1S3HD03_LINAN</name>
<keyword evidence="8" id="KW-0472">Membrane</keyword>
<dbReference type="KEGG" id="lak:106154198"/>
<evidence type="ECO:0000256" key="4">
    <source>
        <dbReference type="ARBA" id="ARBA00023157"/>
    </source>
</evidence>
<dbReference type="GO" id="GO:0006581">
    <property type="term" value="P:acetylcholine catabolic process"/>
    <property type="evidence" value="ECO:0007669"/>
    <property type="project" value="TreeGrafter"/>
</dbReference>
<feature type="active site" description="Acyl-ester intermediate" evidence="5">
    <location>
        <position position="316"/>
    </location>
</feature>
<dbReference type="GO" id="GO:0005886">
    <property type="term" value="C:plasma membrane"/>
    <property type="evidence" value="ECO:0007669"/>
    <property type="project" value="TreeGrafter"/>
</dbReference>